<gene>
    <name evidence="6" type="ORF">JTE90_013169</name>
</gene>
<dbReference type="InterPro" id="IPR001611">
    <property type="entry name" value="Leu-rich_rpt"/>
</dbReference>
<dbReference type="PANTHER" id="PTHR45973">
    <property type="entry name" value="PROTEIN PHOSPHATASE 1 REGULATORY SUBUNIT SDS22-RELATED"/>
    <property type="match status" value="1"/>
</dbReference>
<feature type="compositionally biased region" description="Basic residues" evidence="5">
    <location>
        <begin position="516"/>
        <end position="526"/>
    </location>
</feature>
<feature type="compositionally biased region" description="Low complexity" evidence="5">
    <location>
        <begin position="19"/>
        <end position="33"/>
    </location>
</feature>
<feature type="region of interest" description="Disordered" evidence="5">
    <location>
        <begin position="113"/>
        <end position="136"/>
    </location>
</feature>
<evidence type="ECO:0000313" key="7">
    <source>
        <dbReference type="Proteomes" id="UP000827092"/>
    </source>
</evidence>
<protein>
    <recommendedName>
        <fullName evidence="4">Dynein axonemal assembly factor 1 homolog</fullName>
    </recommendedName>
</protein>
<dbReference type="Pfam" id="PF12799">
    <property type="entry name" value="LRR_4"/>
    <property type="match status" value="1"/>
</dbReference>
<accession>A0AAV6UAD6</accession>
<dbReference type="PANTHER" id="PTHR45973:SF8">
    <property type="entry name" value="LEUCINE-RICH REPEAT-CONTAINING PROTEIN 49"/>
    <property type="match status" value="1"/>
</dbReference>
<dbReference type="EMBL" id="JAFNEN010000528">
    <property type="protein sequence ID" value="KAG8181199.1"/>
    <property type="molecule type" value="Genomic_DNA"/>
</dbReference>
<reference evidence="6 7" key="1">
    <citation type="journal article" date="2022" name="Nat. Ecol. Evol.">
        <title>A masculinizing supergene underlies an exaggerated male reproductive morph in a spider.</title>
        <authorList>
            <person name="Hendrickx F."/>
            <person name="De Corte Z."/>
            <person name="Sonet G."/>
            <person name="Van Belleghem S.M."/>
            <person name="Kostlbacher S."/>
            <person name="Vangestel C."/>
        </authorList>
    </citation>
    <scope>NUCLEOTIDE SEQUENCE [LARGE SCALE GENOMIC DNA]</scope>
    <source>
        <strain evidence="6">W744_W776</strain>
    </source>
</reference>
<dbReference type="SUPFAM" id="SSF52058">
    <property type="entry name" value="L domain-like"/>
    <property type="match status" value="1"/>
</dbReference>
<dbReference type="AlphaFoldDB" id="A0AAV6UAD6"/>
<feature type="region of interest" description="Disordered" evidence="5">
    <location>
        <begin position="508"/>
        <end position="535"/>
    </location>
</feature>
<feature type="compositionally biased region" description="Low complexity" evidence="5">
    <location>
        <begin position="41"/>
        <end position="55"/>
    </location>
</feature>
<dbReference type="InterPro" id="IPR050576">
    <property type="entry name" value="Cilia_flagella_integrity"/>
</dbReference>
<keyword evidence="3" id="KW-0677">Repeat</keyword>
<keyword evidence="2" id="KW-0433">Leucine-rich repeat</keyword>
<dbReference type="InterPro" id="IPR025875">
    <property type="entry name" value="Leu-rich_rpt_4"/>
</dbReference>
<name>A0AAV6UAD6_9ARAC</name>
<keyword evidence="7" id="KW-1185">Reference proteome</keyword>
<proteinExistence type="predicted"/>
<feature type="region of interest" description="Disordered" evidence="5">
    <location>
        <begin position="1"/>
        <end position="99"/>
    </location>
</feature>
<dbReference type="SMART" id="SM00369">
    <property type="entry name" value="LRR_TYP"/>
    <property type="match status" value="4"/>
</dbReference>
<evidence type="ECO:0000256" key="3">
    <source>
        <dbReference type="ARBA" id="ARBA00022737"/>
    </source>
</evidence>
<evidence type="ECO:0000256" key="2">
    <source>
        <dbReference type="ARBA" id="ARBA00022614"/>
    </source>
</evidence>
<evidence type="ECO:0000256" key="1">
    <source>
        <dbReference type="ARBA" id="ARBA00003843"/>
    </source>
</evidence>
<dbReference type="SMART" id="SM00365">
    <property type="entry name" value="LRR_SD22"/>
    <property type="match status" value="7"/>
</dbReference>
<feature type="compositionally biased region" description="Low complexity" evidence="5">
    <location>
        <begin position="118"/>
        <end position="132"/>
    </location>
</feature>
<comment type="function">
    <text evidence="1">Cilium-specific protein required for cilia structures.</text>
</comment>
<dbReference type="Proteomes" id="UP000827092">
    <property type="component" value="Unassembled WGS sequence"/>
</dbReference>
<dbReference type="Gene3D" id="3.80.10.10">
    <property type="entry name" value="Ribonuclease Inhibitor"/>
    <property type="match status" value="3"/>
</dbReference>
<sequence length="830" mass="92653">MQSRKNHEKNSKAPKEADIQVSGSSVVISQGKVNATEKSKQTASKSTSKPQTSKASPRRKFQTRADDIKNVQGPLHRNQSPSPSRGSSRASSSPVSSTSYVSDACTSLSKVEDPTTASISSSPVNAGPSSSSYRGPQWVLSRKLSGRSRFSEVQSKSKVAVRVADDGKIYIKRSSEDRTLDPDRLIIDRCNLTHCPVIEGEEQLNLLNLQQNQIPVIENLDVFSNLKFLDLSENVLEYISGLDTLTSLRMLILARNRIRTIEGLQKLQHLDVLDLSGNEIKEIGNIHHLTELRVLNLASNQLVHISGMRGLKSLVELNLCKNFITEVNEVDVLPRLQRLFLAQNSIERFEDMYCVSNIPLLCDLTLEGCPLTAFPNYRHLVLFNIPQLKVLDTRRALDEERRTAHALMRKEEHRRQEGIRLAKVKEAKVKAIATARQLWETSCKEPSSLTPQETPSTVSSIASAVPLHLLATRYYRSFSEEEEDMFCSCCGGQGNDCNECDGGRPPKVITNGVVQKSKKPKSRSQKRGQDKGSKKLRPSLSLDLEIADSKLTYLAEVEFGSLQLYGPGAVAATISHAWGPQTLSLIHTVCFHFVVFDDIAYLLGKIKAQFPNIEAALFECTCLESLAQLNALGQIPGLKTLTIETEGNPILQLSLWRIYTVYRLSPTIEQINGAMVTELERNKAEEIFGGLGFAASLLLPKYRLSSLLNSPRVKQMFLKEKGYSPNSLQRQPDSQVAAEVMKATFTYNPDFEYSLPGCKTRATKVIEKNIGCVHEIMKKRLVFQRLWPSMFLGIVNDALEDYIDINRHMKLSMQSLLKKCKSLDETDSID</sequence>
<evidence type="ECO:0000256" key="5">
    <source>
        <dbReference type="SAM" id="MobiDB-lite"/>
    </source>
</evidence>
<dbReference type="InterPro" id="IPR003591">
    <property type="entry name" value="Leu-rich_rpt_typical-subtyp"/>
</dbReference>
<evidence type="ECO:0000256" key="4">
    <source>
        <dbReference type="ARBA" id="ARBA00024433"/>
    </source>
</evidence>
<dbReference type="InterPro" id="IPR032675">
    <property type="entry name" value="LRR_dom_sf"/>
</dbReference>
<organism evidence="6 7">
    <name type="scientific">Oedothorax gibbosus</name>
    <dbReference type="NCBI Taxonomy" id="931172"/>
    <lineage>
        <taxon>Eukaryota</taxon>
        <taxon>Metazoa</taxon>
        <taxon>Ecdysozoa</taxon>
        <taxon>Arthropoda</taxon>
        <taxon>Chelicerata</taxon>
        <taxon>Arachnida</taxon>
        <taxon>Araneae</taxon>
        <taxon>Araneomorphae</taxon>
        <taxon>Entelegynae</taxon>
        <taxon>Araneoidea</taxon>
        <taxon>Linyphiidae</taxon>
        <taxon>Erigoninae</taxon>
        <taxon>Oedothorax</taxon>
    </lineage>
</organism>
<dbReference type="Pfam" id="PF14580">
    <property type="entry name" value="LRR_9"/>
    <property type="match status" value="1"/>
</dbReference>
<feature type="compositionally biased region" description="Low complexity" evidence="5">
    <location>
        <begin position="80"/>
        <end position="99"/>
    </location>
</feature>
<evidence type="ECO:0000313" key="6">
    <source>
        <dbReference type="EMBL" id="KAG8181199.1"/>
    </source>
</evidence>
<feature type="compositionally biased region" description="Basic and acidic residues" evidence="5">
    <location>
        <begin position="8"/>
        <end position="18"/>
    </location>
</feature>
<dbReference type="PROSITE" id="PS51450">
    <property type="entry name" value="LRR"/>
    <property type="match status" value="5"/>
</dbReference>
<comment type="caution">
    <text evidence="6">The sequence shown here is derived from an EMBL/GenBank/DDBJ whole genome shotgun (WGS) entry which is preliminary data.</text>
</comment>